<protein>
    <submittedName>
        <fullName evidence="1">(Mediterranean fruit fly) hypothetical protein</fullName>
    </submittedName>
</protein>
<keyword evidence="2" id="KW-1185">Reference proteome</keyword>
<proteinExistence type="predicted"/>
<sequence>MQRAQNDERLVQQSAQIHQQLAHTLIYCWPQWMLCLEDHSGDSQSNRHFATSQRHQVIRAMIWFERIWRAVDFVETKWSNVRTIDHSSAGTRVLLSECFAILIVRQKV</sequence>
<dbReference type="EMBL" id="CAJHJT010000056">
    <property type="protein sequence ID" value="CAD7012817.1"/>
    <property type="molecule type" value="Genomic_DNA"/>
</dbReference>
<organism evidence="1 2">
    <name type="scientific">Ceratitis capitata</name>
    <name type="common">Mediterranean fruit fly</name>
    <name type="synonym">Tephritis capitata</name>
    <dbReference type="NCBI Taxonomy" id="7213"/>
    <lineage>
        <taxon>Eukaryota</taxon>
        <taxon>Metazoa</taxon>
        <taxon>Ecdysozoa</taxon>
        <taxon>Arthropoda</taxon>
        <taxon>Hexapoda</taxon>
        <taxon>Insecta</taxon>
        <taxon>Pterygota</taxon>
        <taxon>Neoptera</taxon>
        <taxon>Endopterygota</taxon>
        <taxon>Diptera</taxon>
        <taxon>Brachycera</taxon>
        <taxon>Muscomorpha</taxon>
        <taxon>Tephritoidea</taxon>
        <taxon>Tephritidae</taxon>
        <taxon>Ceratitis</taxon>
        <taxon>Ceratitis</taxon>
    </lineage>
</organism>
<dbReference type="AlphaFoldDB" id="A0A811VC43"/>
<accession>A0A811VC43</accession>
<comment type="caution">
    <text evidence="1">The sequence shown here is derived from an EMBL/GenBank/DDBJ whole genome shotgun (WGS) entry which is preliminary data.</text>
</comment>
<gene>
    <name evidence="1" type="ORF">CCAP1982_LOCUS20917</name>
</gene>
<evidence type="ECO:0000313" key="2">
    <source>
        <dbReference type="Proteomes" id="UP000606786"/>
    </source>
</evidence>
<evidence type="ECO:0000313" key="1">
    <source>
        <dbReference type="EMBL" id="CAD7012817.1"/>
    </source>
</evidence>
<dbReference type="Proteomes" id="UP000606786">
    <property type="component" value="Unassembled WGS sequence"/>
</dbReference>
<name>A0A811VC43_CERCA</name>
<reference evidence="1" key="1">
    <citation type="submission" date="2020-11" db="EMBL/GenBank/DDBJ databases">
        <authorList>
            <person name="Whitehead M."/>
        </authorList>
    </citation>
    <scope>NUCLEOTIDE SEQUENCE</scope>
    <source>
        <strain evidence="1">EGII</strain>
    </source>
</reference>